<proteinExistence type="predicted"/>
<protein>
    <submittedName>
        <fullName evidence="2">Uncharacterized protein</fullName>
    </submittedName>
</protein>
<dbReference type="EnsemblMetazoa" id="GPAI010241-RA">
    <property type="protein sequence ID" value="GPAI010241-PA"/>
    <property type="gene ID" value="GPAI010241"/>
</dbReference>
<dbReference type="AlphaFoldDB" id="A0A1A9ZC65"/>
<organism evidence="2 3">
    <name type="scientific">Glossina pallidipes</name>
    <name type="common">Tsetse fly</name>
    <dbReference type="NCBI Taxonomy" id="7398"/>
    <lineage>
        <taxon>Eukaryota</taxon>
        <taxon>Metazoa</taxon>
        <taxon>Ecdysozoa</taxon>
        <taxon>Arthropoda</taxon>
        <taxon>Hexapoda</taxon>
        <taxon>Insecta</taxon>
        <taxon>Pterygota</taxon>
        <taxon>Neoptera</taxon>
        <taxon>Endopterygota</taxon>
        <taxon>Diptera</taxon>
        <taxon>Brachycera</taxon>
        <taxon>Muscomorpha</taxon>
        <taxon>Hippoboscoidea</taxon>
        <taxon>Glossinidae</taxon>
        <taxon>Glossina</taxon>
    </lineage>
</organism>
<evidence type="ECO:0000313" key="2">
    <source>
        <dbReference type="EnsemblMetazoa" id="GPAI010241-PA"/>
    </source>
</evidence>
<keyword evidence="1" id="KW-0812">Transmembrane</keyword>
<reference evidence="2" key="2">
    <citation type="submission" date="2020-05" db="UniProtKB">
        <authorList>
            <consortium name="EnsemblMetazoa"/>
        </authorList>
    </citation>
    <scope>IDENTIFICATION</scope>
    <source>
        <strain evidence="2">IAEA</strain>
    </source>
</reference>
<feature type="transmembrane region" description="Helical" evidence="1">
    <location>
        <begin position="65"/>
        <end position="84"/>
    </location>
</feature>
<sequence length="132" mass="15205">MVFMANVDNVDNNDDDHDGVGNGNGSMKTQLPTDINMLLHVSTLCSLYFEVLDRLVAAILNRKSLLCNICNLIYAFLLDIYALLHHNTALHRFHMSHNIQKNCLFCDNTQYNKNRKNENSFREKGLIFEKDN</sequence>
<keyword evidence="1" id="KW-1133">Transmembrane helix</keyword>
<reference evidence="3" key="1">
    <citation type="submission" date="2014-03" db="EMBL/GenBank/DDBJ databases">
        <authorList>
            <person name="Aksoy S."/>
            <person name="Warren W."/>
            <person name="Wilson R.K."/>
        </authorList>
    </citation>
    <scope>NUCLEOTIDE SEQUENCE [LARGE SCALE GENOMIC DNA]</scope>
    <source>
        <strain evidence="3">IAEA</strain>
    </source>
</reference>
<name>A0A1A9ZC65_GLOPL</name>
<dbReference type="VEuPathDB" id="VectorBase:GPAI010241"/>
<keyword evidence="3" id="KW-1185">Reference proteome</keyword>
<keyword evidence="1" id="KW-0472">Membrane</keyword>
<accession>A0A1A9ZC65</accession>
<dbReference type="Proteomes" id="UP000092445">
    <property type="component" value="Unassembled WGS sequence"/>
</dbReference>
<evidence type="ECO:0000256" key="1">
    <source>
        <dbReference type="SAM" id="Phobius"/>
    </source>
</evidence>
<evidence type="ECO:0000313" key="3">
    <source>
        <dbReference type="Proteomes" id="UP000092445"/>
    </source>
</evidence>